<dbReference type="RefSeq" id="WP_205118932.1">
    <property type="nucleotide sequence ID" value="NZ_JAFBCM010000001.1"/>
</dbReference>
<dbReference type="CDD" id="cd16917">
    <property type="entry name" value="HATPase_UhpB-NarQ-NarX-like"/>
    <property type="match status" value="1"/>
</dbReference>
<evidence type="ECO:0000313" key="12">
    <source>
        <dbReference type="EMBL" id="MFC3762655.1"/>
    </source>
</evidence>
<evidence type="ECO:0000256" key="6">
    <source>
        <dbReference type="ARBA" id="ARBA00022777"/>
    </source>
</evidence>
<feature type="transmembrane region" description="Helical" evidence="9">
    <location>
        <begin position="60"/>
        <end position="83"/>
    </location>
</feature>
<gene>
    <name evidence="12" type="ORF">ACFOUW_17560</name>
</gene>
<dbReference type="PANTHER" id="PTHR24421:SF10">
    <property type="entry name" value="NITRATE_NITRITE SENSOR PROTEIN NARQ"/>
    <property type="match status" value="1"/>
</dbReference>
<keyword evidence="3" id="KW-0597">Phosphoprotein</keyword>
<evidence type="ECO:0000256" key="5">
    <source>
        <dbReference type="ARBA" id="ARBA00022741"/>
    </source>
</evidence>
<name>A0ABV7YF32_9ACTN</name>
<dbReference type="EC" id="2.7.13.3" evidence="2"/>
<feature type="transmembrane region" description="Helical" evidence="9">
    <location>
        <begin position="38"/>
        <end position="54"/>
    </location>
</feature>
<sequence>MKRSTALDLVLVAVVAAIGVTRELVLPSQPSRLVHGPLAFYVAVHLLSAAALSWRRTRPLASAAVVAALSVLTPSYASMASAYAVCAHSERKAKWVAFAVLAQAWAVGAGVWAIALPEDRVLGVALIVGSGLLGLYFGARRRLLAVLVKQARAEERVRLAGEMHDVVTHRINLMVLQAGALRVSSSDPSVRTAAEELRTAGTHALEELRDLVGVLRSGPSAPIEAQPSEESLSDLVAASVAAGVKVSLTEHGSASRVAPTVWRTLFRVVQESLTNAAKHAPGGSVSVEVRYAPDNVDLVVRNSPATRPRDADVVGAGSGLDGLRERVELVGGTFSAEPTPDGGFEVRASLSPYVPTTSTAGARP</sequence>
<dbReference type="EMBL" id="JBHRZH010000015">
    <property type="protein sequence ID" value="MFC3762655.1"/>
    <property type="molecule type" value="Genomic_DNA"/>
</dbReference>
<keyword evidence="6 12" id="KW-0418">Kinase</keyword>
<comment type="caution">
    <text evidence="12">The sequence shown here is derived from an EMBL/GenBank/DDBJ whole genome shotgun (WGS) entry which is preliminary data.</text>
</comment>
<dbReference type="InterPro" id="IPR050482">
    <property type="entry name" value="Sensor_HK_TwoCompSys"/>
</dbReference>
<evidence type="ECO:0000313" key="13">
    <source>
        <dbReference type="Proteomes" id="UP001595699"/>
    </source>
</evidence>
<keyword evidence="9" id="KW-1133">Transmembrane helix</keyword>
<proteinExistence type="predicted"/>
<feature type="domain" description="Signal transduction histidine kinase subgroup 3 dimerisation and phosphoacceptor" evidence="11">
    <location>
        <begin position="155"/>
        <end position="218"/>
    </location>
</feature>
<feature type="transmembrane region" description="Helical" evidence="9">
    <location>
        <begin position="6"/>
        <end position="26"/>
    </location>
</feature>
<evidence type="ECO:0000256" key="3">
    <source>
        <dbReference type="ARBA" id="ARBA00022553"/>
    </source>
</evidence>
<evidence type="ECO:0000256" key="7">
    <source>
        <dbReference type="ARBA" id="ARBA00022840"/>
    </source>
</evidence>
<evidence type="ECO:0000259" key="11">
    <source>
        <dbReference type="Pfam" id="PF07730"/>
    </source>
</evidence>
<dbReference type="Proteomes" id="UP001595699">
    <property type="component" value="Unassembled WGS sequence"/>
</dbReference>
<feature type="domain" description="Histidine kinase/HSP90-like ATPase" evidence="10">
    <location>
        <begin position="263"/>
        <end position="350"/>
    </location>
</feature>
<dbReference type="InterPro" id="IPR011712">
    <property type="entry name" value="Sig_transdc_His_kin_sub3_dim/P"/>
</dbReference>
<evidence type="ECO:0000256" key="9">
    <source>
        <dbReference type="SAM" id="Phobius"/>
    </source>
</evidence>
<evidence type="ECO:0000256" key="2">
    <source>
        <dbReference type="ARBA" id="ARBA00012438"/>
    </source>
</evidence>
<dbReference type="InterPro" id="IPR036890">
    <property type="entry name" value="HATPase_C_sf"/>
</dbReference>
<keyword evidence="9" id="KW-0472">Membrane</keyword>
<keyword evidence="8" id="KW-0902">Two-component regulatory system</keyword>
<dbReference type="Gene3D" id="1.20.5.1930">
    <property type="match status" value="1"/>
</dbReference>
<evidence type="ECO:0000259" key="10">
    <source>
        <dbReference type="Pfam" id="PF02518"/>
    </source>
</evidence>
<comment type="catalytic activity">
    <reaction evidence="1">
        <text>ATP + protein L-histidine = ADP + protein N-phospho-L-histidine.</text>
        <dbReference type="EC" id="2.7.13.3"/>
    </reaction>
</comment>
<dbReference type="Pfam" id="PF02518">
    <property type="entry name" value="HATPase_c"/>
    <property type="match status" value="1"/>
</dbReference>
<dbReference type="SUPFAM" id="SSF55874">
    <property type="entry name" value="ATPase domain of HSP90 chaperone/DNA topoisomerase II/histidine kinase"/>
    <property type="match status" value="1"/>
</dbReference>
<protein>
    <recommendedName>
        <fullName evidence="2">histidine kinase</fullName>
        <ecNumber evidence="2">2.7.13.3</ecNumber>
    </recommendedName>
</protein>
<accession>A0ABV7YF32</accession>
<dbReference type="InterPro" id="IPR003594">
    <property type="entry name" value="HATPase_dom"/>
</dbReference>
<evidence type="ECO:0000256" key="1">
    <source>
        <dbReference type="ARBA" id="ARBA00000085"/>
    </source>
</evidence>
<keyword evidence="13" id="KW-1185">Reference proteome</keyword>
<reference evidence="13" key="1">
    <citation type="journal article" date="2019" name="Int. J. Syst. Evol. Microbiol.">
        <title>The Global Catalogue of Microorganisms (GCM) 10K type strain sequencing project: providing services to taxonomists for standard genome sequencing and annotation.</title>
        <authorList>
            <consortium name="The Broad Institute Genomics Platform"/>
            <consortium name="The Broad Institute Genome Sequencing Center for Infectious Disease"/>
            <person name="Wu L."/>
            <person name="Ma J."/>
        </authorList>
    </citation>
    <scope>NUCLEOTIDE SEQUENCE [LARGE SCALE GENOMIC DNA]</scope>
    <source>
        <strain evidence="13">CGMCC 4.7241</strain>
    </source>
</reference>
<dbReference type="GO" id="GO:0016301">
    <property type="term" value="F:kinase activity"/>
    <property type="evidence" value="ECO:0007669"/>
    <property type="project" value="UniProtKB-KW"/>
</dbReference>
<feature type="transmembrane region" description="Helical" evidence="9">
    <location>
        <begin position="121"/>
        <end position="139"/>
    </location>
</feature>
<keyword evidence="5" id="KW-0547">Nucleotide-binding</keyword>
<evidence type="ECO:0000256" key="8">
    <source>
        <dbReference type="ARBA" id="ARBA00023012"/>
    </source>
</evidence>
<dbReference type="PANTHER" id="PTHR24421">
    <property type="entry name" value="NITRATE/NITRITE SENSOR PROTEIN NARX-RELATED"/>
    <property type="match status" value="1"/>
</dbReference>
<dbReference type="Pfam" id="PF07730">
    <property type="entry name" value="HisKA_3"/>
    <property type="match status" value="1"/>
</dbReference>
<keyword evidence="7" id="KW-0067">ATP-binding</keyword>
<organism evidence="12 13">
    <name type="scientific">Tenggerimyces flavus</name>
    <dbReference type="NCBI Taxonomy" id="1708749"/>
    <lineage>
        <taxon>Bacteria</taxon>
        <taxon>Bacillati</taxon>
        <taxon>Actinomycetota</taxon>
        <taxon>Actinomycetes</taxon>
        <taxon>Propionibacteriales</taxon>
        <taxon>Nocardioidaceae</taxon>
        <taxon>Tenggerimyces</taxon>
    </lineage>
</organism>
<feature type="transmembrane region" description="Helical" evidence="9">
    <location>
        <begin position="95"/>
        <end position="115"/>
    </location>
</feature>
<dbReference type="Gene3D" id="3.30.565.10">
    <property type="entry name" value="Histidine kinase-like ATPase, C-terminal domain"/>
    <property type="match status" value="1"/>
</dbReference>
<keyword evidence="9" id="KW-0812">Transmembrane</keyword>
<evidence type="ECO:0000256" key="4">
    <source>
        <dbReference type="ARBA" id="ARBA00022679"/>
    </source>
</evidence>
<keyword evidence="4" id="KW-0808">Transferase</keyword>